<gene>
    <name evidence="2" type="ORF">OBBRIDRAFT_753135</name>
</gene>
<dbReference type="Proteomes" id="UP000250043">
    <property type="component" value="Unassembled WGS sequence"/>
</dbReference>
<organism evidence="2 3">
    <name type="scientific">Obba rivulosa</name>
    <dbReference type="NCBI Taxonomy" id="1052685"/>
    <lineage>
        <taxon>Eukaryota</taxon>
        <taxon>Fungi</taxon>
        <taxon>Dikarya</taxon>
        <taxon>Basidiomycota</taxon>
        <taxon>Agaricomycotina</taxon>
        <taxon>Agaricomycetes</taxon>
        <taxon>Polyporales</taxon>
        <taxon>Gelatoporiaceae</taxon>
        <taxon>Obba</taxon>
    </lineage>
</organism>
<evidence type="ECO:0000313" key="2">
    <source>
        <dbReference type="EMBL" id="OCH91525.1"/>
    </source>
</evidence>
<dbReference type="EMBL" id="KV722384">
    <property type="protein sequence ID" value="OCH91525.1"/>
    <property type="molecule type" value="Genomic_DNA"/>
</dbReference>
<feature type="region of interest" description="Disordered" evidence="1">
    <location>
        <begin position="88"/>
        <end position="114"/>
    </location>
</feature>
<dbReference type="OrthoDB" id="3268830at2759"/>
<feature type="region of interest" description="Disordered" evidence="1">
    <location>
        <begin position="182"/>
        <end position="224"/>
    </location>
</feature>
<feature type="region of interest" description="Disordered" evidence="1">
    <location>
        <begin position="1"/>
        <end position="57"/>
    </location>
</feature>
<reference evidence="2 3" key="1">
    <citation type="submission" date="2016-07" db="EMBL/GenBank/DDBJ databases">
        <title>Draft genome of the white-rot fungus Obba rivulosa 3A-2.</title>
        <authorList>
            <consortium name="DOE Joint Genome Institute"/>
            <person name="Miettinen O."/>
            <person name="Riley R."/>
            <person name="Acob R."/>
            <person name="Barry K."/>
            <person name="Cullen D."/>
            <person name="De Vries R."/>
            <person name="Hainaut M."/>
            <person name="Hatakka A."/>
            <person name="Henrissat B."/>
            <person name="Hilden K."/>
            <person name="Kuo R."/>
            <person name="Labutti K."/>
            <person name="Lipzen A."/>
            <person name="Makela M.R."/>
            <person name="Sandor L."/>
            <person name="Spatafora J.W."/>
            <person name="Grigoriev I.V."/>
            <person name="Hibbett D.S."/>
        </authorList>
    </citation>
    <scope>NUCLEOTIDE SEQUENCE [LARGE SCALE GENOMIC DNA]</scope>
    <source>
        <strain evidence="2 3">3A-2</strain>
    </source>
</reference>
<name>A0A8E2DKJ0_9APHY</name>
<feature type="compositionally biased region" description="Basic and acidic residues" evidence="1">
    <location>
        <begin position="19"/>
        <end position="31"/>
    </location>
</feature>
<keyword evidence="3" id="KW-1185">Reference proteome</keyword>
<sequence>MKLRNRAIATAQGTDNDEHETRPSKRVRIQEPEGGPSVAQAQGSPSAPIRDPESGSRYAIIPVENDHYEPRNRVVALDVLQQDVIMDHKQADLPSSPPDTPPGLGRSLTDEEQARQQKLKLDQMVELINPRLVKCRRCKAEIKLSMKSLYDPQHWTRHKGRCLKKKDKDLELWPLRTKLPSVKARATSSATPPLTPDDGDEALSSDAAVKEESPPPRISENRPIPIILLPSSSGEGFQEYLRRSGRTLTWDLSRRLLQPWSSWTWQDLQAPRWDVRGSPLLDKAGLENLFHVLDLEDESFVPRLLPSAPVSQMTSD</sequence>
<proteinExistence type="predicted"/>
<accession>A0A8E2DKJ0</accession>
<protein>
    <submittedName>
        <fullName evidence="2">Uncharacterized protein</fullName>
    </submittedName>
</protein>
<dbReference type="AlphaFoldDB" id="A0A8E2DKJ0"/>
<evidence type="ECO:0000313" key="3">
    <source>
        <dbReference type="Proteomes" id="UP000250043"/>
    </source>
</evidence>
<evidence type="ECO:0000256" key="1">
    <source>
        <dbReference type="SAM" id="MobiDB-lite"/>
    </source>
</evidence>